<accession>A0A453NFG0</accession>
<feature type="chain" id="PRO_5019489882" evidence="1">
    <location>
        <begin position="36"/>
        <end position="64"/>
    </location>
</feature>
<dbReference type="Gramene" id="AET6Gv20356800.3">
    <property type="protein sequence ID" value="AET6Gv20356800.3"/>
    <property type="gene ID" value="AET6Gv20356800"/>
</dbReference>
<reference evidence="2" key="3">
    <citation type="journal article" date="2017" name="Nature">
        <title>Genome sequence of the progenitor of the wheat D genome Aegilops tauschii.</title>
        <authorList>
            <person name="Luo M.C."/>
            <person name="Gu Y.Q."/>
            <person name="Puiu D."/>
            <person name="Wang H."/>
            <person name="Twardziok S.O."/>
            <person name="Deal K.R."/>
            <person name="Huo N."/>
            <person name="Zhu T."/>
            <person name="Wang L."/>
            <person name="Wang Y."/>
            <person name="McGuire P.E."/>
            <person name="Liu S."/>
            <person name="Long H."/>
            <person name="Ramasamy R.K."/>
            <person name="Rodriguez J.C."/>
            <person name="Van S.L."/>
            <person name="Yuan L."/>
            <person name="Wang Z."/>
            <person name="Xia Z."/>
            <person name="Xiao L."/>
            <person name="Anderson O.D."/>
            <person name="Ouyang S."/>
            <person name="Liang Y."/>
            <person name="Zimin A.V."/>
            <person name="Pertea G."/>
            <person name="Qi P."/>
            <person name="Bennetzen J.L."/>
            <person name="Dai X."/>
            <person name="Dawson M.W."/>
            <person name="Muller H.G."/>
            <person name="Kugler K."/>
            <person name="Rivarola-Duarte L."/>
            <person name="Spannagl M."/>
            <person name="Mayer K.F.X."/>
            <person name="Lu F.H."/>
            <person name="Bevan M.W."/>
            <person name="Leroy P."/>
            <person name="Li P."/>
            <person name="You F.M."/>
            <person name="Sun Q."/>
            <person name="Liu Z."/>
            <person name="Lyons E."/>
            <person name="Wicker T."/>
            <person name="Salzberg S.L."/>
            <person name="Devos K.M."/>
            <person name="Dvorak J."/>
        </authorList>
    </citation>
    <scope>NUCLEOTIDE SEQUENCE [LARGE SCALE GENOMIC DNA]</scope>
    <source>
        <strain evidence="2">cv. AL8/78</strain>
    </source>
</reference>
<evidence type="ECO:0000313" key="2">
    <source>
        <dbReference type="EnsemblPlants" id="AET6Gv20356800.3"/>
    </source>
</evidence>
<organism evidence="2 3">
    <name type="scientific">Aegilops tauschii subsp. strangulata</name>
    <name type="common">Goatgrass</name>
    <dbReference type="NCBI Taxonomy" id="200361"/>
    <lineage>
        <taxon>Eukaryota</taxon>
        <taxon>Viridiplantae</taxon>
        <taxon>Streptophyta</taxon>
        <taxon>Embryophyta</taxon>
        <taxon>Tracheophyta</taxon>
        <taxon>Spermatophyta</taxon>
        <taxon>Magnoliopsida</taxon>
        <taxon>Liliopsida</taxon>
        <taxon>Poales</taxon>
        <taxon>Poaceae</taxon>
        <taxon>BOP clade</taxon>
        <taxon>Pooideae</taxon>
        <taxon>Triticodae</taxon>
        <taxon>Triticeae</taxon>
        <taxon>Triticinae</taxon>
        <taxon>Aegilops</taxon>
    </lineage>
</organism>
<dbReference type="Proteomes" id="UP000015105">
    <property type="component" value="Chromosome 6D"/>
</dbReference>
<proteinExistence type="predicted"/>
<protein>
    <submittedName>
        <fullName evidence="2">Uncharacterized protein</fullName>
    </submittedName>
</protein>
<reference evidence="2" key="4">
    <citation type="submission" date="2019-03" db="UniProtKB">
        <authorList>
            <consortium name="EnsemblPlants"/>
        </authorList>
    </citation>
    <scope>IDENTIFICATION</scope>
</reference>
<dbReference type="AlphaFoldDB" id="A0A453NFG0"/>
<dbReference type="EnsemblPlants" id="AET6Gv20356800.3">
    <property type="protein sequence ID" value="AET6Gv20356800.3"/>
    <property type="gene ID" value="AET6Gv20356800"/>
</dbReference>
<feature type="signal peptide" evidence="1">
    <location>
        <begin position="1"/>
        <end position="35"/>
    </location>
</feature>
<keyword evidence="3" id="KW-1185">Reference proteome</keyword>
<name>A0A453NFG0_AEGTS</name>
<reference evidence="3" key="1">
    <citation type="journal article" date="2014" name="Science">
        <title>Ancient hybridizations among the ancestral genomes of bread wheat.</title>
        <authorList>
            <consortium name="International Wheat Genome Sequencing Consortium,"/>
            <person name="Marcussen T."/>
            <person name="Sandve S.R."/>
            <person name="Heier L."/>
            <person name="Spannagl M."/>
            <person name="Pfeifer M."/>
            <person name="Jakobsen K.S."/>
            <person name="Wulff B.B."/>
            <person name="Steuernagel B."/>
            <person name="Mayer K.F."/>
            <person name="Olsen O.A."/>
        </authorList>
    </citation>
    <scope>NUCLEOTIDE SEQUENCE [LARGE SCALE GENOMIC DNA]</scope>
    <source>
        <strain evidence="3">cv. AL8/78</strain>
    </source>
</reference>
<evidence type="ECO:0000313" key="3">
    <source>
        <dbReference type="Proteomes" id="UP000015105"/>
    </source>
</evidence>
<evidence type="ECO:0000256" key="1">
    <source>
        <dbReference type="SAM" id="SignalP"/>
    </source>
</evidence>
<reference evidence="2" key="5">
    <citation type="journal article" date="2021" name="G3 (Bethesda)">
        <title>Aegilops tauschii genome assembly Aet v5.0 features greater sequence contiguity and improved annotation.</title>
        <authorList>
            <person name="Wang L."/>
            <person name="Zhu T."/>
            <person name="Rodriguez J.C."/>
            <person name="Deal K.R."/>
            <person name="Dubcovsky J."/>
            <person name="McGuire P.E."/>
            <person name="Lux T."/>
            <person name="Spannagl M."/>
            <person name="Mayer K.F.X."/>
            <person name="Baldrich P."/>
            <person name="Meyers B.C."/>
            <person name="Huo N."/>
            <person name="Gu Y.Q."/>
            <person name="Zhou H."/>
            <person name="Devos K.M."/>
            <person name="Bennetzen J.L."/>
            <person name="Unver T."/>
            <person name="Budak H."/>
            <person name="Gulick P.J."/>
            <person name="Galiba G."/>
            <person name="Kalapos B."/>
            <person name="Nelson D.R."/>
            <person name="Li P."/>
            <person name="You F.M."/>
            <person name="Luo M.C."/>
            <person name="Dvorak J."/>
        </authorList>
    </citation>
    <scope>NUCLEOTIDE SEQUENCE [LARGE SCALE GENOMIC DNA]</scope>
    <source>
        <strain evidence="2">cv. AL8/78</strain>
    </source>
</reference>
<sequence length="64" mass="6888">MVCNHLGLTLWQFAATKLKSWILLQASLIAAKAQGADDVADNEGKGIMLFCQYKGSEENGEDSG</sequence>
<keyword evidence="1" id="KW-0732">Signal</keyword>
<reference evidence="3" key="2">
    <citation type="journal article" date="2017" name="Nat. Plants">
        <title>The Aegilops tauschii genome reveals multiple impacts of transposons.</title>
        <authorList>
            <person name="Zhao G."/>
            <person name="Zou C."/>
            <person name="Li K."/>
            <person name="Wang K."/>
            <person name="Li T."/>
            <person name="Gao L."/>
            <person name="Zhang X."/>
            <person name="Wang H."/>
            <person name="Yang Z."/>
            <person name="Liu X."/>
            <person name="Jiang W."/>
            <person name="Mao L."/>
            <person name="Kong X."/>
            <person name="Jiao Y."/>
            <person name="Jia J."/>
        </authorList>
    </citation>
    <scope>NUCLEOTIDE SEQUENCE [LARGE SCALE GENOMIC DNA]</scope>
    <source>
        <strain evidence="3">cv. AL8/78</strain>
    </source>
</reference>